<comment type="caution">
    <text evidence="10">The sequence shown here is derived from an EMBL/GenBank/DDBJ whole genome shotgun (WGS) entry which is preliminary data.</text>
</comment>
<evidence type="ECO:0000313" key="10">
    <source>
        <dbReference type="EMBL" id="OBA27389.1"/>
    </source>
</evidence>
<dbReference type="SMART" id="SM00320">
    <property type="entry name" value="WD40"/>
    <property type="match status" value="3"/>
</dbReference>
<evidence type="ECO:0000256" key="8">
    <source>
        <dbReference type="ARBA" id="ARBA00041244"/>
    </source>
</evidence>
<dbReference type="Gene3D" id="2.130.10.10">
    <property type="entry name" value="YVTN repeat-like/Quinoprotein amine dehydrogenase"/>
    <property type="match status" value="1"/>
</dbReference>
<keyword evidence="11" id="KW-1185">Reference proteome</keyword>
<dbReference type="InterPro" id="IPR015943">
    <property type="entry name" value="WD40/YVTN_repeat-like_dom_sf"/>
</dbReference>
<organism evidence="10 11">
    <name type="scientific">Hanseniaspora valbyensis NRRL Y-1626</name>
    <dbReference type="NCBI Taxonomy" id="766949"/>
    <lineage>
        <taxon>Eukaryota</taxon>
        <taxon>Fungi</taxon>
        <taxon>Dikarya</taxon>
        <taxon>Ascomycota</taxon>
        <taxon>Saccharomycotina</taxon>
        <taxon>Saccharomycetes</taxon>
        <taxon>Saccharomycodales</taxon>
        <taxon>Saccharomycodaceae</taxon>
        <taxon>Hanseniaspora</taxon>
    </lineage>
</organism>
<keyword evidence="6" id="KW-0009">Actin-binding</keyword>
<evidence type="ECO:0000256" key="4">
    <source>
        <dbReference type="ARBA" id="ARBA00022574"/>
    </source>
</evidence>
<sequence>MVNNNLSKLLLSLKEPIRSFSLNNNILALSQEETLLIYTYPKLELIGSFKEHDKRITSIDICQADGKILTTSEDRTCVVYAPGRSGYTTSLVVTRFLKSINFGKWNQSGGKFFICSADMGQLGVCYFDHETNWWISKHISPSPTHLSGGSLTQGASWDPENDVLVTFGDNFGNLTTVSTFLKKLDDKERLKGSPYGEKFPFGKILKESMPNANGAAINDVAYLPKDSSKVVILQNDGSITLFDNVNGTTITRVFDSASGKPFNKIEFISATEFIVAGFNDAPLLYTIENGSSIKFLKNLSGASKSNQTAKIGGQQAGAEEEEEQQFASGIQALKMFKDMDTRGKQQAYSPSSSSNDETNVHVMPITDISFDTDTLISSGLDGKLIEYSI</sequence>
<dbReference type="Pfam" id="PF00400">
    <property type="entry name" value="WD40"/>
    <property type="match status" value="1"/>
</dbReference>
<reference evidence="11" key="1">
    <citation type="journal article" date="2016" name="Proc. Natl. Acad. Sci. U.S.A.">
        <title>Comparative genomics of biotechnologically important yeasts.</title>
        <authorList>
            <person name="Riley R."/>
            <person name="Haridas S."/>
            <person name="Wolfe K.H."/>
            <person name="Lopes M.R."/>
            <person name="Hittinger C.T."/>
            <person name="Goeker M."/>
            <person name="Salamov A.A."/>
            <person name="Wisecaver J.H."/>
            <person name="Long T.M."/>
            <person name="Calvey C.H."/>
            <person name="Aerts A.L."/>
            <person name="Barry K.W."/>
            <person name="Choi C."/>
            <person name="Clum A."/>
            <person name="Coughlan A.Y."/>
            <person name="Deshpande S."/>
            <person name="Douglass A.P."/>
            <person name="Hanson S.J."/>
            <person name="Klenk H.-P."/>
            <person name="LaButti K.M."/>
            <person name="Lapidus A."/>
            <person name="Lindquist E.A."/>
            <person name="Lipzen A.M."/>
            <person name="Meier-Kolthoff J.P."/>
            <person name="Ohm R.A."/>
            <person name="Otillar R.P."/>
            <person name="Pangilinan J.L."/>
            <person name="Peng Y."/>
            <person name="Rokas A."/>
            <person name="Rosa C.A."/>
            <person name="Scheuner C."/>
            <person name="Sibirny A.A."/>
            <person name="Slot J.C."/>
            <person name="Stielow J.B."/>
            <person name="Sun H."/>
            <person name="Kurtzman C.P."/>
            <person name="Blackwell M."/>
            <person name="Grigoriev I.V."/>
            <person name="Jeffries T.W."/>
        </authorList>
    </citation>
    <scope>NUCLEOTIDE SEQUENCE [LARGE SCALE GENOMIC DNA]</scope>
    <source>
        <strain evidence="11">NRRL Y-1626</strain>
    </source>
</reference>
<keyword evidence="3" id="KW-0963">Cytoplasm</keyword>
<evidence type="ECO:0000256" key="5">
    <source>
        <dbReference type="ARBA" id="ARBA00022737"/>
    </source>
</evidence>
<dbReference type="EMBL" id="LXPE01000009">
    <property type="protein sequence ID" value="OBA27389.1"/>
    <property type="molecule type" value="Genomic_DNA"/>
</dbReference>
<evidence type="ECO:0000256" key="9">
    <source>
        <dbReference type="ARBA" id="ARBA00041789"/>
    </source>
</evidence>
<evidence type="ECO:0000256" key="2">
    <source>
        <dbReference type="ARBA" id="ARBA00006260"/>
    </source>
</evidence>
<dbReference type="OrthoDB" id="406844at2759"/>
<protein>
    <recommendedName>
        <fullName evidence="8">Arp2/3 complex 41 kDa subunit</fullName>
    </recommendedName>
    <alternativeName>
        <fullName evidence="9">p41-ARC</fullName>
    </alternativeName>
</protein>
<dbReference type="AlphaFoldDB" id="A0A1B7TF58"/>
<dbReference type="SUPFAM" id="SSF50978">
    <property type="entry name" value="WD40 repeat-like"/>
    <property type="match status" value="1"/>
</dbReference>
<gene>
    <name evidence="10" type="ORF">HANVADRAFT_52408</name>
</gene>
<proteinExistence type="inferred from homology"/>
<dbReference type="PANTHER" id="PTHR10709">
    <property type="entry name" value="ACTIN-RELATED PROTEIN 2/3 COMPLEX SUBUNIT 1"/>
    <property type="match status" value="1"/>
</dbReference>
<dbReference type="InterPro" id="IPR017383">
    <property type="entry name" value="ARPC1"/>
</dbReference>
<dbReference type="InterPro" id="IPR001680">
    <property type="entry name" value="WD40_rpt"/>
</dbReference>
<dbReference type="PANTHER" id="PTHR10709:SF2">
    <property type="entry name" value="ACTIN-RELATED PROTEIN 2_3 COMPLEX SUBUNIT"/>
    <property type="match status" value="1"/>
</dbReference>
<keyword evidence="5" id="KW-0677">Repeat</keyword>
<dbReference type="GO" id="GO:0034314">
    <property type="term" value="P:Arp2/3 complex-mediated actin nucleation"/>
    <property type="evidence" value="ECO:0007669"/>
    <property type="project" value="InterPro"/>
</dbReference>
<keyword evidence="4" id="KW-0853">WD repeat</keyword>
<dbReference type="Proteomes" id="UP000092321">
    <property type="component" value="Unassembled WGS sequence"/>
</dbReference>
<comment type="subcellular location">
    <subcellularLocation>
        <location evidence="1">Cytoplasm</location>
        <location evidence="1">Cytoskeleton</location>
    </subcellularLocation>
</comment>
<keyword evidence="7" id="KW-0206">Cytoskeleton</keyword>
<evidence type="ECO:0000256" key="7">
    <source>
        <dbReference type="ARBA" id="ARBA00023212"/>
    </source>
</evidence>
<dbReference type="GO" id="GO:0051015">
    <property type="term" value="F:actin filament binding"/>
    <property type="evidence" value="ECO:0007669"/>
    <property type="project" value="TreeGrafter"/>
</dbReference>
<evidence type="ECO:0000256" key="1">
    <source>
        <dbReference type="ARBA" id="ARBA00004245"/>
    </source>
</evidence>
<dbReference type="InterPro" id="IPR036322">
    <property type="entry name" value="WD40_repeat_dom_sf"/>
</dbReference>
<dbReference type="GO" id="GO:0005885">
    <property type="term" value="C:Arp2/3 protein complex"/>
    <property type="evidence" value="ECO:0007669"/>
    <property type="project" value="InterPro"/>
</dbReference>
<evidence type="ECO:0000256" key="6">
    <source>
        <dbReference type="ARBA" id="ARBA00023203"/>
    </source>
</evidence>
<comment type="similarity">
    <text evidence="2">Belongs to the WD repeat ARPC1 family.</text>
</comment>
<name>A0A1B7TF58_9ASCO</name>
<evidence type="ECO:0000313" key="11">
    <source>
        <dbReference type="Proteomes" id="UP000092321"/>
    </source>
</evidence>
<accession>A0A1B7TF58</accession>
<evidence type="ECO:0000256" key="3">
    <source>
        <dbReference type="ARBA" id="ARBA00022490"/>
    </source>
</evidence>